<gene>
    <name evidence="1" type="ORF">FGADI_1064</name>
</gene>
<evidence type="ECO:0000313" key="2">
    <source>
        <dbReference type="Proteomes" id="UP000604273"/>
    </source>
</evidence>
<evidence type="ECO:0000313" key="1">
    <source>
        <dbReference type="EMBL" id="KAF4960417.1"/>
    </source>
</evidence>
<accession>A0A8H4TME8</accession>
<comment type="caution">
    <text evidence="1">The sequence shown here is derived from an EMBL/GenBank/DDBJ whole genome shotgun (WGS) entry which is preliminary data.</text>
</comment>
<reference evidence="1" key="1">
    <citation type="journal article" date="2020" name="BMC Genomics">
        <title>Correction to: Identification and distribution of gene clusters required for synthesis of sphingolipid metabolism inhibitors in diverse species of the filamentous fungus Fusarium.</title>
        <authorList>
            <person name="Kim H.S."/>
            <person name="Lohmar J.M."/>
            <person name="Busman M."/>
            <person name="Brown D.W."/>
            <person name="Naumann T.A."/>
            <person name="Divon H.H."/>
            <person name="Lysoe E."/>
            <person name="Uhlig S."/>
            <person name="Proctor R.H."/>
        </authorList>
    </citation>
    <scope>NUCLEOTIDE SEQUENCE</scope>
    <source>
        <strain evidence="1">NRRL 45417</strain>
    </source>
</reference>
<dbReference type="Proteomes" id="UP000604273">
    <property type="component" value="Unassembled WGS sequence"/>
</dbReference>
<name>A0A8H4TME8_9HYPO</name>
<organism evidence="1 2">
    <name type="scientific">Fusarium gaditjirri</name>
    <dbReference type="NCBI Taxonomy" id="282569"/>
    <lineage>
        <taxon>Eukaryota</taxon>
        <taxon>Fungi</taxon>
        <taxon>Dikarya</taxon>
        <taxon>Ascomycota</taxon>
        <taxon>Pezizomycotina</taxon>
        <taxon>Sordariomycetes</taxon>
        <taxon>Hypocreomycetidae</taxon>
        <taxon>Hypocreales</taxon>
        <taxon>Nectriaceae</taxon>
        <taxon>Fusarium</taxon>
        <taxon>Fusarium nisikadoi species complex</taxon>
    </lineage>
</organism>
<keyword evidence="2" id="KW-1185">Reference proteome</keyword>
<protein>
    <submittedName>
        <fullName evidence="1">Uncharacterized protein</fullName>
    </submittedName>
</protein>
<dbReference type="EMBL" id="JABFAI010000024">
    <property type="protein sequence ID" value="KAF4960417.1"/>
    <property type="molecule type" value="Genomic_DNA"/>
</dbReference>
<dbReference type="AlphaFoldDB" id="A0A8H4TME8"/>
<reference evidence="1" key="2">
    <citation type="submission" date="2020-05" db="EMBL/GenBank/DDBJ databases">
        <authorList>
            <person name="Kim H.-S."/>
            <person name="Proctor R.H."/>
            <person name="Brown D.W."/>
        </authorList>
    </citation>
    <scope>NUCLEOTIDE SEQUENCE</scope>
    <source>
        <strain evidence="1">NRRL 45417</strain>
    </source>
</reference>
<sequence>MSAAFAPLDLRVDELLSVEAMRSASVSGDPDLHCVIHLAGSFGYLRMEQRSIFVTVVRARSGYTTRVVGPGVFSTCHVVDPWQIAGHGMMPERARVVSLAESYCKSSVLNVTLYGSTELLSKNRSNNVPGLITSPMRMPALSSNHTKQRVITCRASKQDNDIIQNNTSILDAEPLGGLSHPC</sequence>
<proteinExistence type="predicted"/>